<evidence type="ECO:0000259" key="2">
    <source>
        <dbReference type="PROSITE" id="PS50887"/>
    </source>
</evidence>
<evidence type="ECO:0000259" key="1">
    <source>
        <dbReference type="PROSITE" id="PS50883"/>
    </source>
</evidence>
<accession>Q11CC0</accession>
<dbReference type="PANTHER" id="PTHR33121:SF70">
    <property type="entry name" value="SIGNALING PROTEIN YKOW"/>
    <property type="match status" value="1"/>
</dbReference>
<dbReference type="Gene3D" id="3.20.20.450">
    <property type="entry name" value="EAL domain"/>
    <property type="match status" value="1"/>
</dbReference>
<reference evidence="3" key="1">
    <citation type="submission" date="2006-06" db="EMBL/GenBank/DDBJ databases">
        <title>Complete sequence of chromosome of Chelativorans sp. BNC1.</title>
        <authorList>
            <consortium name="US DOE Joint Genome Institute"/>
            <person name="Copeland A."/>
            <person name="Lucas S."/>
            <person name="Lapidus A."/>
            <person name="Barry K."/>
            <person name="Detter J.C."/>
            <person name="Glavina del Rio T."/>
            <person name="Hammon N."/>
            <person name="Israni S."/>
            <person name="Dalin E."/>
            <person name="Tice H."/>
            <person name="Pitluck S."/>
            <person name="Chertkov O."/>
            <person name="Brettin T."/>
            <person name="Bruce D."/>
            <person name="Han C."/>
            <person name="Tapia R."/>
            <person name="Gilna P."/>
            <person name="Schmutz J."/>
            <person name="Larimer F."/>
            <person name="Land M."/>
            <person name="Hauser L."/>
            <person name="Kyrpides N."/>
            <person name="Mikhailova N."/>
            <person name="Richardson P."/>
        </authorList>
    </citation>
    <scope>NUCLEOTIDE SEQUENCE</scope>
    <source>
        <strain evidence="3">BNC1</strain>
    </source>
</reference>
<dbReference type="PANTHER" id="PTHR33121">
    <property type="entry name" value="CYCLIC DI-GMP PHOSPHODIESTERASE PDEF"/>
    <property type="match status" value="1"/>
</dbReference>
<dbReference type="SUPFAM" id="SSF141868">
    <property type="entry name" value="EAL domain-like"/>
    <property type="match status" value="1"/>
</dbReference>
<dbReference type="STRING" id="266779.Meso_3586"/>
<dbReference type="SMART" id="SM00267">
    <property type="entry name" value="GGDEF"/>
    <property type="match status" value="1"/>
</dbReference>
<gene>
    <name evidence="3" type="ordered locus">Meso_3586</name>
</gene>
<proteinExistence type="predicted"/>
<dbReference type="InterPro" id="IPR000160">
    <property type="entry name" value="GGDEF_dom"/>
</dbReference>
<dbReference type="KEGG" id="mes:Meso_3586"/>
<dbReference type="InterPro" id="IPR035919">
    <property type="entry name" value="EAL_sf"/>
</dbReference>
<evidence type="ECO:0000313" key="3">
    <source>
        <dbReference type="EMBL" id="ABG64955.1"/>
    </source>
</evidence>
<dbReference type="SMART" id="SM00052">
    <property type="entry name" value="EAL"/>
    <property type="match status" value="1"/>
</dbReference>
<dbReference type="SUPFAM" id="SSF55073">
    <property type="entry name" value="Nucleotide cyclase"/>
    <property type="match status" value="1"/>
</dbReference>
<feature type="domain" description="EAL" evidence="1">
    <location>
        <begin position="191"/>
        <end position="441"/>
    </location>
</feature>
<dbReference type="InterPro" id="IPR001633">
    <property type="entry name" value="EAL_dom"/>
</dbReference>
<organism evidence="3">
    <name type="scientific">Chelativorans sp. (strain BNC1)</name>
    <dbReference type="NCBI Taxonomy" id="266779"/>
    <lineage>
        <taxon>Bacteria</taxon>
        <taxon>Pseudomonadati</taxon>
        <taxon>Pseudomonadota</taxon>
        <taxon>Alphaproteobacteria</taxon>
        <taxon>Hyphomicrobiales</taxon>
        <taxon>Phyllobacteriaceae</taxon>
        <taxon>Chelativorans</taxon>
    </lineage>
</organism>
<sequence length="442" mass="48346">MRSQLIEGQDARGVREVVGSIEPLTGLGSYQSFLKEVTRLIANRGDAPVPFAVIVLDLDGFMPIRDLFGNTVGDDILRQAAMRLRAAIGDSSIIARVGMDDFAVLQPMISSEEAMAERARMLIEVLCPPYEVGERTVQLSASAGCSLFSSKEETAELLLGKAETSLYHAKRSGRRSVLVYTREMDEAAKRRIRIEQALRQAVAEGEVEPHFQPIVDLPSRRVVGFEALARWTDSELGLVPPCVFIPIAEEIGIIGQLTVLLLRKAAETARDWPQHLFLSFNLTPSQLMDRNTGPQILSTLEKTGFDPKRLEIEITETGLLGDPASAARTIEHLRSMGIRVSLDDFGTGQSSLGRLRDFRFDKLKIDRAFVASLLEDRPSEHIIRAILAMCDGLGIDVIAEGIEEEAQAEKLVSFGCKGGQGFLFGTPSDATATLGHLQAGCL</sequence>
<dbReference type="CDD" id="cd01948">
    <property type="entry name" value="EAL"/>
    <property type="match status" value="1"/>
</dbReference>
<dbReference type="InterPro" id="IPR050706">
    <property type="entry name" value="Cyclic-di-GMP_PDE-like"/>
</dbReference>
<dbReference type="OrthoDB" id="9814202at2"/>
<dbReference type="EMBL" id="CP000390">
    <property type="protein sequence ID" value="ABG64955.1"/>
    <property type="molecule type" value="Genomic_DNA"/>
</dbReference>
<dbReference type="HOGENOM" id="CLU_000445_70_50_5"/>
<dbReference type="AlphaFoldDB" id="Q11CC0"/>
<dbReference type="InterPro" id="IPR029787">
    <property type="entry name" value="Nucleotide_cyclase"/>
</dbReference>
<dbReference type="InterPro" id="IPR043128">
    <property type="entry name" value="Rev_trsase/Diguanyl_cyclase"/>
</dbReference>
<dbReference type="CDD" id="cd01949">
    <property type="entry name" value="GGDEF"/>
    <property type="match status" value="1"/>
</dbReference>
<dbReference type="NCBIfam" id="TIGR00254">
    <property type="entry name" value="GGDEF"/>
    <property type="match status" value="1"/>
</dbReference>
<feature type="domain" description="GGDEF" evidence="2">
    <location>
        <begin position="49"/>
        <end position="182"/>
    </location>
</feature>
<name>Q11CC0_CHESB</name>
<dbReference type="eggNOG" id="COG5001">
    <property type="taxonomic scope" value="Bacteria"/>
</dbReference>
<dbReference type="Pfam" id="PF00563">
    <property type="entry name" value="EAL"/>
    <property type="match status" value="1"/>
</dbReference>
<dbReference type="PROSITE" id="PS50883">
    <property type="entry name" value="EAL"/>
    <property type="match status" value="1"/>
</dbReference>
<dbReference type="GO" id="GO:0071111">
    <property type="term" value="F:cyclic-guanylate-specific phosphodiesterase activity"/>
    <property type="evidence" value="ECO:0007669"/>
    <property type="project" value="InterPro"/>
</dbReference>
<dbReference type="Pfam" id="PF00990">
    <property type="entry name" value="GGDEF"/>
    <property type="match status" value="1"/>
</dbReference>
<protein>
    <submittedName>
        <fullName evidence="3">Diguanylate cyclase/phosphodiesterase</fullName>
    </submittedName>
</protein>
<dbReference type="PROSITE" id="PS50887">
    <property type="entry name" value="GGDEF"/>
    <property type="match status" value="1"/>
</dbReference>
<dbReference type="Gene3D" id="3.30.70.270">
    <property type="match status" value="1"/>
</dbReference>